<proteinExistence type="predicted"/>
<dbReference type="Gene3D" id="2.40.10.10">
    <property type="entry name" value="Trypsin-like serine proteases"/>
    <property type="match status" value="2"/>
</dbReference>
<protein>
    <recommendedName>
        <fullName evidence="5">Peptidase S1 domain-containing protein</fullName>
    </recommendedName>
</protein>
<dbReference type="KEGG" id="shun:DWB77_06732"/>
<name>A0A387HRR6_9ACTN</name>
<keyword evidence="2" id="KW-0472">Membrane</keyword>
<evidence type="ECO:0000313" key="3">
    <source>
        <dbReference type="EMBL" id="AYG84518.1"/>
    </source>
</evidence>
<sequence>MRRDAHGRPGPVAGFRAVLGAVLLGVLTCGVTLSWPGAPTASSSASLSPLPQGPGAARTGAPAPQPPAAGPQGASAAHYLGGLDGAGTDGAGRPRTGPERSAACAVEQRRPDPHDLRSACSYPVVGVFLRPGGRQSCTAAVVDSRHGDLLVTAAHCLPLDGATFAPGYHDGLTPRGEWPVLAALADPRYAEARKGAENWPYDWAFVRVARVGGRSVQEAVGSAFRVPAHPERLAADLSRVTLIGYPHDRPGQHTCTVDAQPAYNDFRQARCAGFSTGVSGSPWVISAQDGAGLVVGVLGGAERGGGFADDISYTARFDAGLSALFETAQGAGPRDVTLAP</sequence>
<accession>A0A387HRR6</accession>
<reference evidence="3 4" key="1">
    <citation type="submission" date="2018-10" db="EMBL/GenBank/DDBJ databases">
        <title>Relationship between Morphology and Antimicrobial Activity in Streptomyces.</title>
        <authorList>
            <person name="Kang H.J."/>
            <person name="Kim S.B."/>
        </authorList>
    </citation>
    <scope>NUCLEOTIDE SEQUENCE [LARGE SCALE GENOMIC DNA]</scope>
    <source>
        <strain evidence="3 4">BH38</strain>
    </source>
</reference>
<keyword evidence="2" id="KW-0812">Transmembrane</keyword>
<dbReference type="InterPro" id="IPR043504">
    <property type="entry name" value="Peptidase_S1_PA_chymotrypsin"/>
</dbReference>
<dbReference type="EMBL" id="CP032698">
    <property type="protein sequence ID" value="AYG84518.1"/>
    <property type="molecule type" value="Genomic_DNA"/>
</dbReference>
<feature type="region of interest" description="Disordered" evidence="1">
    <location>
        <begin position="40"/>
        <end position="110"/>
    </location>
</feature>
<feature type="transmembrane region" description="Helical" evidence="2">
    <location>
        <begin position="12"/>
        <end position="35"/>
    </location>
</feature>
<evidence type="ECO:0000256" key="2">
    <source>
        <dbReference type="SAM" id="Phobius"/>
    </source>
</evidence>
<feature type="compositionally biased region" description="Low complexity" evidence="1">
    <location>
        <begin position="70"/>
        <end position="81"/>
    </location>
</feature>
<evidence type="ECO:0008006" key="5">
    <source>
        <dbReference type="Google" id="ProtNLM"/>
    </source>
</evidence>
<organism evidence="3 4">
    <name type="scientific">Streptomyces hundungensis</name>
    <dbReference type="NCBI Taxonomy" id="1077946"/>
    <lineage>
        <taxon>Bacteria</taxon>
        <taxon>Bacillati</taxon>
        <taxon>Actinomycetota</taxon>
        <taxon>Actinomycetes</taxon>
        <taxon>Kitasatosporales</taxon>
        <taxon>Streptomycetaceae</taxon>
        <taxon>Streptomyces</taxon>
    </lineage>
</organism>
<evidence type="ECO:0000256" key="1">
    <source>
        <dbReference type="SAM" id="MobiDB-lite"/>
    </source>
</evidence>
<dbReference type="AlphaFoldDB" id="A0A387HRR6"/>
<keyword evidence="2" id="KW-1133">Transmembrane helix</keyword>
<gene>
    <name evidence="3" type="ORF">DWB77_06732</name>
</gene>
<dbReference type="SUPFAM" id="SSF50494">
    <property type="entry name" value="Trypsin-like serine proteases"/>
    <property type="match status" value="1"/>
</dbReference>
<dbReference type="InterPro" id="IPR009003">
    <property type="entry name" value="Peptidase_S1_PA"/>
</dbReference>
<evidence type="ECO:0000313" key="4">
    <source>
        <dbReference type="Proteomes" id="UP000271554"/>
    </source>
</evidence>
<dbReference type="Proteomes" id="UP000271554">
    <property type="component" value="Chromosome"/>
</dbReference>
<feature type="compositionally biased region" description="Low complexity" evidence="1">
    <location>
        <begin position="40"/>
        <end position="62"/>
    </location>
</feature>
<keyword evidence="4" id="KW-1185">Reference proteome</keyword>